<name>A0AA41U4F1_9ACTN</name>
<keyword evidence="8" id="KW-1185">Reference proteome</keyword>
<dbReference type="InterPro" id="IPR036291">
    <property type="entry name" value="NAD(P)-bd_dom_sf"/>
</dbReference>
<comment type="caution">
    <text evidence="7">The sequence shown here is derived from an EMBL/GenBank/DDBJ whole genome shotgun (WGS) entry which is preliminary data.</text>
</comment>
<dbReference type="GO" id="GO:0050661">
    <property type="term" value="F:NADP binding"/>
    <property type="evidence" value="ECO:0007669"/>
    <property type="project" value="InterPro"/>
</dbReference>
<evidence type="ECO:0000256" key="2">
    <source>
        <dbReference type="ARBA" id="ARBA00023002"/>
    </source>
</evidence>
<evidence type="ECO:0000256" key="4">
    <source>
        <dbReference type="PIRSR" id="PIRSR000103-1"/>
    </source>
</evidence>
<dbReference type="InterPro" id="IPR015815">
    <property type="entry name" value="HIBADH-related"/>
</dbReference>
<dbReference type="InterPro" id="IPR013328">
    <property type="entry name" value="6PGD_dom2"/>
</dbReference>
<evidence type="ECO:0000259" key="5">
    <source>
        <dbReference type="Pfam" id="PF03446"/>
    </source>
</evidence>
<dbReference type="Proteomes" id="UP001165378">
    <property type="component" value="Unassembled WGS sequence"/>
</dbReference>
<reference evidence="7" key="1">
    <citation type="submission" date="2022-01" db="EMBL/GenBank/DDBJ databases">
        <title>Genome-Based Taxonomic Classification of the Phylum Actinobacteria.</title>
        <authorList>
            <person name="Gao Y."/>
        </authorList>
    </citation>
    <scope>NUCLEOTIDE SEQUENCE</scope>
    <source>
        <strain evidence="7">KLBMP 8922</strain>
    </source>
</reference>
<protein>
    <submittedName>
        <fullName evidence="7">NAD(P)-dependent oxidoreductase</fullName>
    </submittedName>
</protein>
<dbReference type="Gene3D" id="3.40.50.720">
    <property type="entry name" value="NAD(P)-binding Rossmann-like Domain"/>
    <property type="match status" value="1"/>
</dbReference>
<organism evidence="7 8">
    <name type="scientific">Yinghuangia soli</name>
    <dbReference type="NCBI Taxonomy" id="2908204"/>
    <lineage>
        <taxon>Bacteria</taxon>
        <taxon>Bacillati</taxon>
        <taxon>Actinomycetota</taxon>
        <taxon>Actinomycetes</taxon>
        <taxon>Kitasatosporales</taxon>
        <taxon>Streptomycetaceae</taxon>
        <taxon>Yinghuangia</taxon>
    </lineage>
</organism>
<feature type="domain" description="6-phosphogluconate dehydrogenase NADP-binding" evidence="5">
    <location>
        <begin position="12"/>
        <end position="170"/>
    </location>
</feature>
<dbReference type="PANTHER" id="PTHR43580">
    <property type="entry name" value="OXIDOREDUCTASE GLYR1-RELATED"/>
    <property type="match status" value="1"/>
</dbReference>
<keyword evidence="3" id="KW-0520">NAD</keyword>
<dbReference type="Pfam" id="PF03446">
    <property type="entry name" value="NAD_binding_2"/>
    <property type="match status" value="1"/>
</dbReference>
<proteinExistence type="inferred from homology"/>
<evidence type="ECO:0000256" key="3">
    <source>
        <dbReference type="ARBA" id="ARBA00023027"/>
    </source>
</evidence>
<feature type="active site" evidence="4">
    <location>
        <position position="179"/>
    </location>
</feature>
<dbReference type="Gene3D" id="1.10.1040.10">
    <property type="entry name" value="N-(1-d-carboxylethyl)-l-norvaline Dehydrogenase, domain 2"/>
    <property type="match status" value="1"/>
</dbReference>
<accession>A0AA41U4F1</accession>
<dbReference type="InterPro" id="IPR008927">
    <property type="entry name" value="6-PGluconate_DH-like_C_sf"/>
</dbReference>
<dbReference type="AlphaFoldDB" id="A0AA41U4F1"/>
<sequence length="302" mass="30429">MATPAHLTAHLTVAVLGTGIMGSGMARNLVRAGHTVRVWNRTPGKALLLEADGATAAADPAEAVAGADVIVTMLSDGDAVHAAITAAAPALRAGQAWAQMSTVGTTALDRLADLADTHHLLFADAPVQGTRQPAEAGTLVVLASGPEPARTDPRLAAVFDAVGSDTVWVGTTGAATRLKLATVGFAVTLTSVLAESLALAAGLGIDLSLFARAVSGGPMDSPYVQAKMGAILGGDYAPSFSVRNAEKDTRLIAEAAAEAGVPVDLATAAGDRFRRAAAQGHADDDMAATYFAGLPAVEPSQH</sequence>
<dbReference type="PANTHER" id="PTHR43580:SF2">
    <property type="entry name" value="CYTOKINE-LIKE NUCLEAR FACTOR N-PAC"/>
    <property type="match status" value="1"/>
</dbReference>
<dbReference type="InterPro" id="IPR051265">
    <property type="entry name" value="HIBADH-related_NP60_sf"/>
</dbReference>
<dbReference type="Pfam" id="PF14833">
    <property type="entry name" value="NAD_binding_11"/>
    <property type="match status" value="1"/>
</dbReference>
<evidence type="ECO:0000313" key="7">
    <source>
        <dbReference type="EMBL" id="MCF2530747.1"/>
    </source>
</evidence>
<dbReference type="EMBL" id="JAKFHA010000018">
    <property type="protein sequence ID" value="MCF2530747.1"/>
    <property type="molecule type" value="Genomic_DNA"/>
</dbReference>
<dbReference type="GO" id="GO:0051287">
    <property type="term" value="F:NAD binding"/>
    <property type="evidence" value="ECO:0007669"/>
    <property type="project" value="InterPro"/>
</dbReference>
<dbReference type="InterPro" id="IPR006115">
    <property type="entry name" value="6PGDH_NADP-bd"/>
</dbReference>
<evidence type="ECO:0000256" key="1">
    <source>
        <dbReference type="ARBA" id="ARBA00009080"/>
    </source>
</evidence>
<evidence type="ECO:0000259" key="6">
    <source>
        <dbReference type="Pfam" id="PF14833"/>
    </source>
</evidence>
<dbReference type="RefSeq" id="WP_235055408.1">
    <property type="nucleotide sequence ID" value="NZ_JAKFHA010000018.1"/>
</dbReference>
<evidence type="ECO:0000313" key="8">
    <source>
        <dbReference type="Proteomes" id="UP001165378"/>
    </source>
</evidence>
<keyword evidence="2" id="KW-0560">Oxidoreductase</keyword>
<comment type="similarity">
    <text evidence="1">Belongs to the HIBADH-related family.</text>
</comment>
<feature type="domain" description="3-hydroxyisobutyrate dehydrogenase-like NAD-binding" evidence="6">
    <location>
        <begin position="173"/>
        <end position="289"/>
    </location>
</feature>
<dbReference type="SUPFAM" id="SSF48179">
    <property type="entry name" value="6-phosphogluconate dehydrogenase C-terminal domain-like"/>
    <property type="match status" value="1"/>
</dbReference>
<dbReference type="GO" id="GO:0016491">
    <property type="term" value="F:oxidoreductase activity"/>
    <property type="evidence" value="ECO:0007669"/>
    <property type="project" value="UniProtKB-KW"/>
</dbReference>
<dbReference type="SUPFAM" id="SSF51735">
    <property type="entry name" value="NAD(P)-binding Rossmann-fold domains"/>
    <property type="match status" value="1"/>
</dbReference>
<dbReference type="InterPro" id="IPR029154">
    <property type="entry name" value="HIBADH-like_NADP-bd"/>
</dbReference>
<dbReference type="PIRSF" id="PIRSF000103">
    <property type="entry name" value="HIBADH"/>
    <property type="match status" value="1"/>
</dbReference>
<gene>
    <name evidence="7" type="ORF">LZ495_26510</name>
</gene>